<evidence type="ECO:0000313" key="9">
    <source>
        <dbReference type="Proteomes" id="UP001482620"/>
    </source>
</evidence>
<evidence type="ECO:0000313" key="8">
    <source>
        <dbReference type="EMBL" id="MEQ2242161.1"/>
    </source>
</evidence>
<dbReference type="SUPFAM" id="SSF103473">
    <property type="entry name" value="MFS general substrate transporter"/>
    <property type="match status" value="1"/>
</dbReference>
<keyword evidence="2" id="KW-0813">Transport</keyword>
<accession>A0ABV0UAU2</accession>
<comment type="subcellular location">
    <subcellularLocation>
        <location evidence="1">Cell membrane</location>
        <topology evidence="1">Multi-pass membrane protein</topology>
    </subcellularLocation>
</comment>
<feature type="transmembrane region" description="Helical" evidence="7">
    <location>
        <begin position="32"/>
        <end position="52"/>
    </location>
</feature>
<dbReference type="EMBL" id="JAHRIQ010063428">
    <property type="protein sequence ID" value="MEQ2242161.1"/>
    <property type="molecule type" value="Genomic_DNA"/>
</dbReference>
<name>A0ABV0UAU2_9TELE</name>
<gene>
    <name evidence="8" type="ORF">ILYODFUR_032980</name>
</gene>
<feature type="transmembrane region" description="Helical" evidence="7">
    <location>
        <begin position="85"/>
        <end position="104"/>
    </location>
</feature>
<keyword evidence="3" id="KW-1003">Cell membrane</keyword>
<reference evidence="8 9" key="1">
    <citation type="submission" date="2021-06" db="EMBL/GenBank/DDBJ databases">
        <authorList>
            <person name="Palmer J.M."/>
        </authorList>
    </citation>
    <scope>NUCLEOTIDE SEQUENCE [LARGE SCALE GENOMIC DNA]</scope>
    <source>
        <strain evidence="9">if_2019</strain>
        <tissue evidence="8">Muscle</tissue>
    </source>
</reference>
<dbReference type="PANTHER" id="PTHR10924:SF3">
    <property type="entry name" value="HEME TRANSPORTER FLVCR2"/>
    <property type="match status" value="1"/>
</dbReference>
<dbReference type="InterPro" id="IPR036259">
    <property type="entry name" value="MFS_trans_sf"/>
</dbReference>
<keyword evidence="4 7" id="KW-0812">Transmembrane</keyword>
<dbReference type="InterPro" id="IPR049680">
    <property type="entry name" value="FLVCR1-2_SLC49-like"/>
</dbReference>
<protein>
    <submittedName>
        <fullName evidence="8">Uncharacterized protein</fullName>
    </submittedName>
</protein>
<sequence>MAELGVAIGFLLPPILVPNVDDVNDLAYHIRIMFYISASLATFILILVVIVFQERPEIPPTQSQVQARISRSNDFSYMASIRRLLCNKAFMLLVISYGWSILFYY</sequence>
<dbReference type="Proteomes" id="UP001482620">
    <property type="component" value="Unassembled WGS sequence"/>
</dbReference>
<evidence type="ECO:0000256" key="5">
    <source>
        <dbReference type="ARBA" id="ARBA00022989"/>
    </source>
</evidence>
<keyword evidence="9" id="KW-1185">Reference proteome</keyword>
<proteinExistence type="predicted"/>
<comment type="caution">
    <text evidence="8">The sequence shown here is derived from an EMBL/GenBank/DDBJ whole genome shotgun (WGS) entry which is preliminary data.</text>
</comment>
<evidence type="ECO:0000256" key="1">
    <source>
        <dbReference type="ARBA" id="ARBA00004651"/>
    </source>
</evidence>
<evidence type="ECO:0000256" key="7">
    <source>
        <dbReference type="SAM" id="Phobius"/>
    </source>
</evidence>
<evidence type="ECO:0000256" key="3">
    <source>
        <dbReference type="ARBA" id="ARBA00022475"/>
    </source>
</evidence>
<organism evidence="8 9">
    <name type="scientific">Ilyodon furcidens</name>
    <name type="common">goldbreast splitfin</name>
    <dbReference type="NCBI Taxonomy" id="33524"/>
    <lineage>
        <taxon>Eukaryota</taxon>
        <taxon>Metazoa</taxon>
        <taxon>Chordata</taxon>
        <taxon>Craniata</taxon>
        <taxon>Vertebrata</taxon>
        <taxon>Euteleostomi</taxon>
        <taxon>Actinopterygii</taxon>
        <taxon>Neopterygii</taxon>
        <taxon>Teleostei</taxon>
        <taxon>Neoteleostei</taxon>
        <taxon>Acanthomorphata</taxon>
        <taxon>Ovalentaria</taxon>
        <taxon>Atherinomorphae</taxon>
        <taxon>Cyprinodontiformes</taxon>
        <taxon>Goodeidae</taxon>
        <taxon>Ilyodon</taxon>
    </lineage>
</organism>
<keyword evidence="5 7" id="KW-1133">Transmembrane helix</keyword>
<evidence type="ECO:0000256" key="4">
    <source>
        <dbReference type="ARBA" id="ARBA00022692"/>
    </source>
</evidence>
<evidence type="ECO:0000256" key="6">
    <source>
        <dbReference type="ARBA" id="ARBA00023136"/>
    </source>
</evidence>
<keyword evidence="6 7" id="KW-0472">Membrane</keyword>
<dbReference type="Gene3D" id="1.20.1250.20">
    <property type="entry name" value="MFS general substrate transporter like domains"/>
    <property type="match status" value="1"/>
</dbReference>
<evidence type="ECO:0000256" key="2">
    <source>
        <dbReference type="ARBA" id="ARBA00022448"/>
    </source>
</evidence>
<dbReference type="PANTHER" id="PTHR10924">
    <property type="entry name" value="MAJOR FACILITATOR SUPERFAMILY PROTEIN-RELATED"/>
    <property type="match status" value="1"/>
</dbReference>